<sequence>MADVHVNAPADQAPTMAPHTRTDDQILPHIRWVPIGKSNCYLDVERALTTIINLCLTEKTSGFERPRAPVLQILWGIVNRAHIDYAERIWEEFTQSIHTFIEDKKNLAQHTYEKKNATLIVISSISAKGTKREVFGMPIPDNLITADIQGEPYYKEYLEKVAKHQRYLAGIPEKVPRFDDEEADIQRALEESLKSVYDAPRGPLPPVVIREPESGKYQPLLKVQGKSKEKFIFQRHTSIPIESSGHDESLSLYVELGLTDSEVESDEDVPRVDAGAQDKGQAGPNPADVAASQPQSSHVVHAGPNLKHTDLEATDENLKLMVEEQMILEEPASSTGTLSSLQYLTKDLSFGDLFFNDKPSEANNEKGTTETKAESMVSVIIQQDTSVIPPMTTPIIDFTSRPDSPNVHRALQATTTETTMTTRTTHPPPPQP</sequence>
<gene>
    <name evidence="2" type="ORF">Tci_280435</name>
</gene>
<evidence type="ECO:0000256" key="1">
    <source>
        <dbReference type="SAM" id="MobiDB-lite"/>
    </source>
</evidence>
<feature type="region of interest" description="Disordered" evidence="1">
    <location>
        <begin position="262"/>
        <end position="309"/>
    </location>
</feature>
<evidence type="ECO:0000313" key="2">
    <source>
        <dbReference type="EMBL" id="GEX08460.1"/>
    </source>
</evidence>
<name>A0A699H1K2_TANCI</name>
<comment type="caution">
    <text evidence="2">The sequence shown here is derived from an EMBL/GenBank/DDBJ whole genome shotgun (WGS) entry which is preliminary data.</text>
</comment>
<dbReference type="InterPro" id="IPR003903">
    <property type="entry name" value="UIM_dom"/>
</dbReference>
<dbReference type="AlphaFoldDB" id="A0A699H1K2"/>
<feature type="region of interest" description="Disordered" evidence="1">
    <location>
        <begin position="1"/>
        <end position="20"/>
    </location>
</feature>
<proteinExistence type="predicted"/>
<dbReference type="PROSITE" id="PS50330">
    <property type="entry name" value="UIM"/>
    <property type="match status" value="1"/>
</dbReference>
<organism evidence="2">
    <name type="scientific">Tanacetum cinerariifolium</name>
    <name type="common">Dalmatian daisy</name>
    <name type="synonym">Chrysanthemum cinerariifolium</name>
    <dbReference type="NCBI Taxonomy" id="118510"/>
    <lineage>
        <taxon>Eukaryota</taxon>
        <taxon>Viridiplantae</taxon>
        <taxon>Streptophyta</taxon>
        <taxon>Embryophyta</taxon>
        <taxon>Tracheophyta</taxon>
        <taxon>Spermatophyta</taxon>
        <taxon>Magnoliopsida</taxon>
        <taxon>eudicotyledons</taxon>
        <taxon>Gunneridae</taxon>
        <taxon>Pentapetalae</taxon>
        <taxon>asterids</taxon>
        <taxon>campanulids</taxon>
        <taxon>Asterales</taxon>
        <taxon>Asteraceae</taxon>
        <taxon>Asteroideae</taxon>
        <taxon>Anthemideae</taxon>
        <taxon>Anthemidinae</taxon>
        <taxon>Tanacetum</taxon>
    </lineage>
</organism>
<feature type="region of interest" description="Disordered" evidence="1">
    <location>
        <begin position="413"/>
        <end position="432"/>
    </location>
</feature>
<protein>
    <recommendedName>
        <fullName evidence="3">E-beta-farnesene synthase</fullName>
    </recommendedName>
</protein>
<evidence type="ECO:0008006" key="3">
    <source>
        <dbReference type="Google" id="ProtNLM"/>
    </source>
</evidence>
<feature type="compositionally biased region" description="Low complexity" evidence="1">
    <location>
        <begin position="414"/>
        <end position="425"/>
    </location>
</feature>
<dbReference type="EMBL" id="BKCJ010088684">
    <property type="protein sequence ID" value="GEX08460.1"/>
    <property type="molecule type" value="Genomic_DNA"/>
</dbReference>
<accession>A0A699H1K2</accession>
<reference evidence="2" key="1">
    <citation type="journal article" date="2019" name="Sci. Rep.">
        <title>Draft genome of Tanacetum cinerariifolium, the natural source of mosquito coil.</title>
        <authorList>
            <person name="Yamashiro T."/>
            <person name="Shiraishi A."/>
            <person name="Satake H."/>
            <person name="Nakayama K."/>
        </authorList>
    </citation>
    <scope>NUCLEOTIDE SEQUENCE</scope>
</reference>